<gene>
    <name evidence="3" type="ORF">O181_048227</name>
</gene>
<comment type="caution">
    <text evidence="3">The sequence shown here is derived from an EMBL/GenBank/DDBJ whole genome shotgun (WGS) entry which is preliminary data.</text>
</comment>
<dbReference type="GO" id="GO:0015074">
    <property type="term" value="P:DNA integration"/>
    <property type="evidence" value="ECO:0007669"/>
    <property type="project" value="InterPro"/>
</dbReference>
<dbReference type="AlphaFoldDB" id="A0A9Q3HLF1"/>
<dbReference type="GO" id="GO:0003723">
    <property type="term" value="F:RNA binding"/>
    <property type="evidence" value="ECO:0007669"/>
    <property type="project" value="UniProtKB-KW"/>
</dbReference>
<evidence type="ECO:0000259" key="2">
    <source>
        <dbReference type="PROSITE" id="PS50994"/>
    </source>
</evidence>
<evidence type="ECO:0000313" key="4">
    <source>
        <dbReference type="Proteomes" id="UP000765509"/>
    </source>
</evidence>
<protein>
    <recommendedName>
        <fullName evidence="2">Integrase catalytic domain-containing protein</fullName>
    </recommendedName>
</protein>
<dbReference type="InterPro" id="IPR012337">
    <property type="entry name" value="RNaseH-like_sf"/>
</dbReference>
<dbReference type="EMBL" id="AVOT02020365">
    <property type="protein sequence ID" value="MBW0508512.1"/>
    <property type="molecule type" value="Genomic_DNA"/>
</dbReference>
<evidence type="ECO:0000313" key="3">
    <source>
        <dbReference type="EMBL" id="MBW0508512.1"/>
    </source>
</evidence>
<dbReference type="OrthoDB" id="4360000at2759"/>
<dbReference type="InterPro" id="IPR036397">
    <property type="entry name" value="RNaseH_sf"/>
</dbReference>
<dbReference type="PANTHER" id="PTHR37984">
    <property type="entry name" value="PROTEIN CBG26694"/>
    <property type="match status" value="1"/>
</dbReference>
<name>A0A9Q3HLF1_9BASI</name>
<accession>A0A9Q3HLF1</accession>
<proteinExistence type="predicted"/>
<keyword evidence="1" id="KW-0694">RNA-binding</keyword>
<dbReference type="PROSITE" id="PS50994">
    <property type="entry name" value="INTEGRASE"/>
    <property type="match status" value="1"/>
</dbReference>
<dbReference type="GO" id="GO:0005634">
    <property type="term" value="C:nucleus"/>
    <property type="evidence" value="ECO:0007669"/>
    <property type="project" value="UniProtKB-ARBA"/>
</dbReference>
<feature type="domain" description="Integrase catalytic" evidence="2">
    <location>
        <begin position="1"/>
        <end position="117"/>
    </location>
</feature>
<dbReference type="SUPFAM" id="SSF53098">
    <property type="entry name" value="Ribonuclease H-like"/>
    <property type="match status" value="1"/>
</dbReference>
<organism evidence="3 4">
    <name type="scientific">Austropuccinia psidii MF-1</name>
    <dbReference type="NCBI Taxonomy" id="1389203"/>
    <lineage>
        <taxon>Eukaryota</taxon>
        <taxon>Fungi</taxon>
        <taxon>Dikarya</taxon>
        <taxon>Basidiomycota</taxon>
        <taxon>Pucciniomycotina</taxon>
        <taxon>Pucciniomycetes</taxon>
        <taxon>Pucciniales</taxon>
        <taxon>Sphaerophragmiaceae</taxon>
        <taxon>Austropuccinia</taxon>
    </lineage>
</organism>
<dbReference type="InterPro" id="IPR001584">
    <property type="entry name" value="Integrase_cat-core"/>
</dbReference>
<reference evidence="3" key="1">
    <citation type="submission" date="2021-03" db="EMBL/GenBank/DDBJ databases">
        <title>Draft genome sequence of rust myrtle Austropuccinia psidii MF-1, a brazilian biotype.</title>
        <authorList>
            <person name="Quecine M.C."/>
            <person name="Pachon D.M.R."/>
            <person name="Bonatelli M.L."/>
            <person name="Correr F.H."/>
            <person name="Franceschini L.M."/>
            <person name="Leite T.F."/>
            <person name="Margarido G.R.A."/>
            <person name="Almeida C.A."/>
            <person name="Ferrarezi J.A."/>
            <person name="Labate C.A."/>
        </authorList>
    </citation>
    <scope>NUCLEOTIDE SEQUENCE</scope>
    <source>
        <strain evidence="3">MF-1</strain>
    </source>
</reference>
<keyword evidence="4" id="KW-1185">Reference proteome</keyword>
<evidence type="ECO:0000256" key="1">
    <source>
        <dbReference type="ARBA" id="ARBA00022884"/>
    </source>
</evidence>
<sequence>MEWVTGLVPGGKENLNDLLVIVDRYIKSVRCLCHKDDTAMDTALILWNNIIATCGVPKTIISDRDPKFNSEFWTNLYEILGSKFSFSTAYLPQTAGIAERMIQKMEEIFRIFCEYGM</sequence>
<dbReference type="Gene3D" id="3.30.420.10">
    <property type="entry name" value="Ribonuclease H-like superfamily/Ribonuclease H"/>
    <property type="match status" value="1"/>
</dbReference>
<dbReference type="InterPro" id="IPR050951">
    <property type="entry name" value="Retrovirus_Pol_polyprotein"/>
</dbReference>
<dbReference type="Proteomes" id="UP000765509">
    <property type="component" value="Unassembled WGS sequence"/>
</dbReference>
<dbReference type="PANTHER" id="PTHR37984:SF5">
    <property type="entry name" value="PROTEIN NYNRIN-LIKE"/>
    <property type="match status" value="1"/>
</dbReference>